<sequence>MRGSAGRRAALAALVCALALAGCTAGPPAPRHVVTATSSTPPVSGWTEIAPPASGARVLAMTTTGRTLLAFGSVPHGSARAPAAWTTSDLTHWTRLRTHAVTGYGEVAQFIMGTDAAGRVVAYGQAYGGAHSNPRPTTWAGDLRRLNEHEQPYTLFGGEDAIGVTAMTSSARRTLISGAWDGPHGYGAAVWLTQDGVRWMRIADAAGLASDPGEQTFASGATSTVEGFLLSGSTMRGARTSPLIWRSADGVRWSRTPLSSTTDAQARAAACAEDGCVVIGSTVSSAQRLECWRTDPSGAQTAASEGPGHGLIDVTQVVLTTDRALVVGSIDHEATLWSVGVDCTGWSAVPMPAKTEDAAAAAFDGHIVLATTTPQASRLWVRAAR</sequence>
<dbReference type="EMBL" id="CP139368">
    <property type="protein sequence ID" value="WPR90586.1"/>
    <property type="molecule type" value="Genomic_DNA"/>
</dbReference>
<protein>
    <recommendedName>
        <fullName evidence="4">Galactose oxidase</fullName>
    </recommendedName>
</protein>
<evidence type="ECO:0000256" key="1">
    <source>
        <dbReference type="SAM" id="SignalP"/>
    </source>
</evidence>
<reference evidence="2 3" key="1">
    <citation type="submission" date="2023-11" db="EMBL/GenBank/DDBJ databases">
        <title>Genome sequence of Microbacterium rhizosphaerae KACC 19337.</title>
        <authorList>
            <person name="Choi H."/>
            <person name="Kim S."/>
            <person name="Kim Y."/>
            <person name="Kwon S.-W."/>
            <person name="Heo J."/>
        </authorList>
    </citation>
    <scope>NUCLEOTIDE SEQUENCE [LARGE SCALE GENOMIC DNA]</scope>
    <source>
        <strain evidence="2 3">KACC 19337</strain>
    </source>
</reference>
<evidence type="ECO:0000313" key="3">
    <source>
        <dbReference type="Proteomes" id="UP001323798"/>
    </source>
</evidence>
<evidence type="ECO:0008006" key="4">
    <source>
        <dbReference type="Google" id="ProtNLM"/>
    </source>
</evidence>
<feature type="chain" id="PRO_5045545196" description="Galactose oxidase" evidence="1">
    <location>
        <begin position="22"/>
        <end position="385"/>
    </location>
</feature>
<proteinExistence type="predicted"/>
<gene>
    <name evidence="2" type="ORF">SM116_04635</name>
</gene>
<evidence type="ECO:0000313" key="2">
    <source>
        <dbReference type="EMBL" id="WPR90586.1"/>
    </source>
</evidence>
<keyword evidence="1" id="KW-0732">Signal</keyword>
<dbReference type="Proteomes" id="UP001323798">
    <property type="component" value="Chromosome"/>
</dbReference>
<accession>A0ABZ0ST81</accession>
<feature type="signal peptide" evidence="1">
    <location>
        <begin position="1"/>
        <end position="21"/>
    </location>
</feature>
<dbReference type="PROSITE" id="PS51257">
    <property type="entry name" value="PROKAR_LIPOPROTEIN"/>
    <property type="match status" value="1"/>
</dbReference>
<name>A0ABZ0ST81_9MICO</name>
<organism evidence="2 3">
    <name type="scientific">Microbacterium rhizosphaerae</name>
    <dbReference type="NCBI Taxonomy" id="1678237"/>
    <lineage>
        <taxon>Bacteria</taxon>
        <taxon>Bacillati</taxon>
        <taxon>Actinomycetota</taxon>
        <taxon>Actinomycetes</taxon>
        <taxon>Micrococcales</taxon>
        <taxon>Microbacteriaceae</taxon>
        <taxon>Microbacterium</taxon>
    </lineage>
</organism>
<keyword evidence="3" id="KW-1185">Reference proteome</keyword>
<dbReference type="RefSeq" id="WP_320943291.1">
    <property type="nucleotide sequence ID" value="NZ_BAABEU010000011.1"/>
</dbReference>